<keyword evidence="1" id="KW-0732">Signal</keyword>
<name>A0ABN1L7E8_9GAMM</name>
<evidence type="ECO:0000313" key="3">
    <source>
        <dbReference type="Proteomes" id="UP001500021"/>
    </source>
</evidence>
<organism evidence="2 3">
    <name type="scientific">Colwellia asteriadis</name>
    <dbReference type="NCBI Taxonomy" id="517723"/>
    <lineage>
        <taxon>Bacteria</taxon>
        <taxon>Pseudomonadati</taxon>
        <taxon>Pseudomonadota</taxon>
        <taxon>Gammaproteobacteria</taxon>
        <taxon>Alteromonadales</taxon>
        <taxon>Colwelliaceae</taxon>
        <taxon>Colwellia</taxon>
    </lineage>
</organism>
<proteinExistence type="predicted"/>
<comment type="caution">
    <text evidence="2">The sequence shown here is derived from an EMBL/GenBank/DDBJ whole genome shotgun (WGS) entry which is preliminary data.</text>
</comment>
<feature type="signal peptide" evidence="1">
    <location>
        <begin position="1"/>
        <end position="21"/>
    </location>
</feature>
<keyword evidence="3" id="KW-1185">Reference proteome</keyword>
<accession>A0ABN1L7E8</accession>
<evidence type="ECO:0000313" key="2">
    <source>
        <dbReference type="EMBL" id="GAA0817059.1"/>
    </source>
</evidence>
<gene>
    <name evidence="2" type="ORF">GCM10009111_17770</name>
</gene>
<reference evidence="2 3" key="1">
    <citation type="journal article" date="2019" name="Int. J. Syst. Evol. Microbiol.">
        <title>The Global Catalogue of Microorganisms (GCM) 10K type strain sequencing project: providing services to taxonomists for standard genome sequencing and annotation.</title>
        <authorList>
            <consortium name="The Broad Institute Genomics Platform"/>
            <consortium name="The Broad Institute Genome Sequencing Center for Infectious Disease"/>
            <person name="Wu L."/>
            <person name="Ma J."/>
        </authorList>
    </citation>
    <scope>NUCLEOTIDE SEQUENCE [LARGE SCALE GENOMIC DNA]</scope>
    <source>
        <strain evidence="2 3">JCM 15608</strain>
    </source>
</reference>
<dbReference type="RefSeq" id="WP_343817073.1">
    <property type="nucleotide sequence ID" value="NZ_BAAAFA010000005.1"/>
</dbReference>
<dbReference type="EMBL" id="BAAAFA010000005">
    <property type="protein sequence ID" value="GAA0817059.1"/>
    <property type="molecule type" value="Genomic_DNA"/>
</dbReference>
<evidence type="ECO:0000256" key="1">
    <source>
        <dbReference type="SAM" id="SignalP"/>
    </source>
</evidence>
<dbReference type="Proteomes" id="UP001500021">
    <property type="component" value="Unassembled WGS sequence"/>
</dbReference>
<protein>
    <submittedName>
        <fullName evidence="2">Uncharacterized protein</fullName>
    </submittedName>
</protein>
<feature type="chain" id="PRO_5045350749" evidence="1">
    <location>
        <begin position="22"/>
        <end position="178"/>
    </location>
</feature>
<sequence length="178" mass="20649">MNLNKWLFIAAILCFVNPAQGVVLQQDQFTYNNVDQWQRIISLSAGGFVLKNNTTIMTFESWEMRELLADHEEYIKSLEQEEALYSVEDFIHCSLNYQCVDNFLKSFSSHQLVKNVKPLIDVCIDVTIHCVIFNTPINNYTFEAYVYTASNNDYFIRILTNITSQSELSEHLNAIKLD</sequence>